<organism evidence="1 2">
    <name type="scientific">Lobosporangium transversale</name>
    <dbReference type="NCBI Taxonomy" id="64571"/>
    <lineage>
        <taxon>Eukaryota</taxon>
        <taxon>Fungi</taxon>
        <taxon>Fungi incertae sedis</taxon>
        <taxon>Mucoromycota</taxon>
        <taxon>Mortierellomycotina</taxon>
        <taxon>Mortierellomycetes</taxon>
        <taxon>Mortierellales</taxon>
        <taxon>Mortierellaceae</taxon>
        <taxon>Lobosporangium</taxon>
    </lineage>
</organism>
<gene>
    <name evidence="1" type="ORF">BCR41DRAFT_365032</name>
</gene>
<reference evidence="1 2" key="1">
    <citation type="submission" date="2016-07" db="EMBL/GenBank/DDBJ databases">
        <title>Pervasive Adenine N6-methylation of Active Genes in Fungi.</title>
        <authorList>
            <consortium name="DOE Joint Genome Institute"/>
            <person name="Mondo S.J."/>
            <person name="Dannebaum R.O."/>
            <person name="Kuo R.C."/>
            <person name="Labutti K."/>
            <person name="Haridas S."/>
            <person name="Kuo A."/>
            <person name="Salamov A."/>
            <person name="Ahrendt S.R."/>
            <person name="Lipzen A."/>
            <person name="Sullivan W."/>
            <person name="Andreopoulos W.B."/>
            <person name="Clum A."/>
            <person name="Lindquist E."/>
            <person name="Daum C."/>
            <person name="Ramamoorthy G.K."/>
            <person name="Gryganskyi A."/>
            <person name="Culley D."/>
            <person name="Magnuson J.K."/>
            <person name="James T.Y."/>
            <person name="O'Malley M.A."/>
            <person name="Stajich J.E."/>
            <person name="Spatafora J.W."/>
            <person name="Visel A."/>
            <person name="Grigoriev I.V."/>
        </authorList>
    </citation>
    <scope>NUCLEOTIDE SEQUENCE [LARGE SCALE GENOMIC DNA]</scope>
    <source>
        <strain evidence="1 2">NRRL 3116</strain>
    </source>
</reference>
<name>A0A1Y2G7F1_9FUNG</name>
<evidence type="ECO:0000313" key="1">
    <source>
        <dbReference type="EMBL" id="ORY96007.1"/>
    </source>
</evidence>
<dbReference type="Proteomes" id="UP000193648">
    <property type="component" value="Unassembled WGS sequence"/>
</dbReference>
<dbReference type="EMBL" id="MCFF01000080">
    <property type="protein sequence ID" value="ORY96007.1"/>
    <property type="molecule type" value="Genomic_DNA"/>
</dbReference>
<comment type="caution">
    <text evidence="1">The sequence shown here is derived from an EMBL/GenBank/DDBJ whole genome shotgun (WGS) entry which is preliminary data.</text>
</comment>
<evidence type="ECO:0000313" key="2">
    <source>
        <dbReference type="Proteomes" id="UP000193648"/>
    </source>
</evidence>
<dbReference type="AlphaFoldDB" id="A0A1Y2G7F1"/>
<dbReference type="InParanoid" id="A0A1Y2G7F1"/>
<keyword evidence="2" id="KW-1185">Reference proteome</keyword>
<dbReference type="RefSeq" id="XP_021875444.1">
    <property type="nucleotide sequence ID" value="XM_022026106.1"/>
</dbReference>
<protein>
    <submittedName>
        <fullName evidence="1">Uncharacterized protein</fullName>
    </submittedName>
</protein>
<dbReference type="GeneID" id="33567949"/>
<accession>A0A1Y2G7F1</accession>
<proteinExistence type="predicted"/>
<sequence>MNRFVFPLITLVFSLFCNRIRAINVIFITPLWASLGPCSVFIVLRPSSDQHQKHMTIARFLVRQWGTGMASV</sequence>